<protein>
    <recommendedName>
        <fullName evidence="3">YbjN domain-containing protein</fullName>
    </recommendedName>
</protein>
<evidence type="ECO:0008006" key="3">
    <source>
        <dbReference type="Google" id="ProtNLM"/>
    </source>
</evidence>
<dbReference type="Proteomes" id="UP000195950">
    <property type="component" value="Unassembled WGS sequence"/>
</dbReference>
<name>A0A1Y4IEZ6_PARDI</name>
<proteinExistence type="predicted"/>
<evidence type="ECO:0000313" key="2">
    <source>
        <dbReference type="Proteomes" id="UP000195950"/>
    </source>
</evidence>
<dbReference type="AlphaFoldDB" id="A0A1Y4IEZ6"/>
<reference evidence="2" key="1">
    <citation type="submission" date="2017-04" db="EMBL/GenBank/DDBJ databases">
        <title>Function of individual gut microbiota members based on whole genome sequencing of pure cultures obtained from chicken caecum.</title>
        <authorList>
            <person name="Medvecky M."/>
            <person name="Cejkova D."/>
            <person name="Polansky O."/>
            <person name="Karasova D."/>
            <person name="Kubasova T."/>
            <person name="Cizek A."/>
            <person name="Rychlik I."/>
        </authorList>
    </citation>
    <scope>NUCLEOTIDE SEQUENCE [LARGE SCALE GENOMIC DNA]</scope>
    <source>
        <strain evidence="2">An199</strain>
    </source>
</reference>
<dbReference type="EMBL" id="NFJX01000008">
    <property type="protein sequence ID" value="OUP18897.1"/>
    <property type="molecule type" value="Genomic_DNA"/>
</dbReference>
<accession>A0A1Y4IEZ6</accession>
<comment type="caution">
    <text evidence="1">The sequence shown here is derived from an EMBL/GenBank/DDBJ whole genome shotgun (WGS) entry which is preliminary data.</text>
</comment>
<gene>
    <name evidence="1" type="ORF">B5F32_10785</name>
</gene>
<organism evidence="1 2">
    <name type="scientific">Parabacteroides distasonis</name>
    <dbReference type="NCBI Taxonomy" id="823"/>
    <lineage>
        <taxon>Bacteria</taxon>
        <taxon>Pseudomonadati</taxon>
        <taxon>Bacteroidota</taxon>
        <taxon>Bacteroidia</taxon>
        <taxon>Bacteroidales</taxon>
        <taxon>Tannerellaceae</taxon>
        <taxon>Parabacteroides</taxon>
    </lineage>
</organism>
<sequence>MGILSEQVSDILTNEYELEFEYDKQDNFFRFSVSMDHVDLDVIILCCENEKKILLFVIAPIQIPKKLFEPTLRLINKIQIEHNATYSSLFINEANWQLMSRGVLNIAVDLRVNKELFYMALISSLHLMDDNFFEFIQIVYNKKRSYWRRWYEIFTNCSRNRCK</sequence>
<evidence type="ECO:0000313" key="1">
    <source>
        <dbReference type="EMBL" id="OUP18897.1"/>
    </source>
</evidence>